<dbReference type="Proteomes" id="UP000033187">
    <property type="component" value="Chromosome 1"/>
</dbReference>
<dbReference type="AlphaFoldDB" id="A0A0D6JAL7"/>
<dbReference type="EMBL" id="LN829119">
    <property type="protein sequence ID" value="CPR15070.1"/>
    <property type="molecule type" value="Genomic_DNA"/>
</dbReference>
<name>A0A0D6JAL7_9HYPH</name>
<reference evidence="2" key="1">
    <citation type="submission" date="2015-02" db="EMBL/GenBank/DDBJ databases">
        <authorList>
            <person name="Chooi Y.-H."/>
        </authorList>
    </citation>
    <scope>NUCLEOTIDE SEQUENCE [LARGE SCALE GENOMIC DNA]</scope>
    <source>
        <strain evidence="2">strain Y</strain>
    </source>
</reference>
<evidence type="ECO:0000313" key="1">
    <source>
        <dbReference type="EMBL" id="CPR15070.1"/>
    </source>
</evidence>
<evidence type="ECO:0000313" key="2">
    <source>
        <dbReference type="Proteomes" id="UP000033187"/>
    </source>
</evidence>
<dbReference type="KEGG" id="fil:BN1229_v1_0192"/>
<proteinExistence type="predicted"/>
<accession>A0A0D6JAL7</accession>
<protein>
    <submittedName>
        <fullName evidence="1">Uncharacterized protein</fullName>
    </submittedName>
</protein>
<dbReference type="KEGG" id="fiy:BN1229_v1_0196"/>
<gene>
    <name evidence="1" type="ORF">YBN1229_v1_0196</name>
</gene>
<organism evidence="1 2">
    <name type="scientific">Candidatus Filomicrobium marinum</name>
    <dbReference type="NCBI Taxonomy" id="1608628"/>
    <lineage>
        <taxon>Bacteria</taxon>
        <taxon>Pseudomonadati</taxon>
        <taxon>Pseudomonadota</taxon>
        <taxon>Alphaproteobacteria</taxon>
        <taxon>Hyphomicrobiales</taxon>
        <taxon>Hyphomicrobiaceae</taxon>
        <taxon>Filomicrobium</taxon>
    </lineage>
</organism>
<dbReference type="RefSeq" id="WP_160298673.1">
    <property type="nucleotide sequence ID" value="NZ_LN829118.1"/>
</dbReference>
<sequence>MARHVRFGTYNPALYRLITLLTIDGLLLPERVRPNVLYNALVTLFGNGVGEVEKA</sequence>
<keyword evidence="2" id="KW-1185">Reference proteome</keyword>